<sequence length="265" mass="29120">MSNGIQKGVTDEIVILPYNDAAMFREVMRANPGRFAAVICEPMQRTLSPLPGFLETLREECDRSGTVLIFDEVVSGFRIAPGGAQEKYGVTPDLTALGKAFGGGMPLAAIVGRRSLMEHLDPSDLSTQYSFHCGTFNGLPMSIACAQTAIDLLVDEGGIARLAELGSYARERLHRMFHDLQEPVCVTGDGPIFHFYFTEEDVHDHAAVRRANNAFGDAIHRRLYGAGIYKQFSKAYLSIAHEESHIDAFCDALLWAYRAERGSAT</sequence>
<dbReference type="EMBL" id="JACIJP010000005">
    <property type="protein sequence ID" value="MBB6125205.1"/>
    <property type="molecule type" value="Genomic_DNA"/>
</dbReference>
<evidence type="ECO:0000256" key="1">
    <source>
        <dbReference type="ARBA" id="ARBA00001933"/>
    </source>
</evidence>
<evidence type="ECO:0000256" key="2">
    <source>
        <dbReference type="ARBA" id="ARBA00022898"/>
    </source>
</evidence>
<comment type="caution">
    <text evidence="3">The sequence shown here is derived from an EMBL/GenBank/DDBJ whole genome shotgun (WGS) entry which is preliminary data.</text>
</comment>
<dbReference type="AlphaFoldDB" id="A0A841J9M7"/>
<dbReference type="SUPFAM" id="SSF53383">
    <property type="entry name" value="PLP-dependent transferases"/>
    <property type="match status" value="1"/>
</dbReference>
<dbReference type="InterPro" id="IPR015424">
    <property type="entry name" value="PyrdxlP-dep_Trfase"/>
</dbReference>
<dbReference type="Gene3D" id="3.40.640.10">
    <property type="entry name" value="Type I PLP-dependent aspartate aminotransferase-like (Major domain)"/>
    <property type="match status" value="1"/>
</dbReference>
<dbReference type="Gene3D" id="3.90.1150.10">
    <property type="entry name" value="Aspartate Aminotransferase, domain 1"/>
    <property type="match status" value="1"/>
</dbReference>
<dbReference type="InterPro" id="IPR005814">
    <property type="entry name" value="Aminotrans_3"/>
</dbReference>
<keyword evidence="3" id="KW-0808">Transferase</keyword>
<dbReference type="PANTHER" id="PTHR43713">
    <property type="entry name" value="GLUTAMATE-1-SEMIALDEHYDE 2,1-AMINOMUTASE"/>
    <property type="match status" value="1"/>
</dbReference>
<comment type="cofactor">
    <cofactor evidence="1">
        <name>pyridoxal 5'-phosphate</name>
        <dbReference type="ChEBI" id="CHEBI:597326"/>
    </cofactor>
</comment>
<evidence type="ECO:0000313" key="4">
    <source>
        <dbReference type="Proteomes" id="UP000552700"/>
    </source>
</evidence>
<gene>
    <name evidence="3" type="ORF">FHS92_002962</name>
</gene>
<dbReference type="Pfam" id="PF00202">
    <property type="entry name" value="Aminotran_3"/>
    <property type="match status" value="1"/>
</dbReference>
<dbReference type="PANTHER" id="PTHR43713:SF3">
    <property type="entry name" value="GLUTAMATE-1-SEMIALDEHYDE 2,1-AMINOMUTASE 1, CHLOROPLASTIC-RELATED"/>
    <property type="match status" value="1"/>
</dbReference>
<protein>
    <submittedName>
        <fullName evidence="3">Glutamate-1-semialdehyde aminotransferase</fullName>
    </submittedName>
</protein>
<reference evidence="3 4" key="1">
    <citation type="submission" date="2020-08" db="EMBL/GenBank/DDBJ databases">
        <title>Genomic Encyclopedia of Type Strains, Phase IV (KMG-IV): sequencing the most valuable type-strain genomes for metagenomic binning, comparative biology and taxonomic classification.</title>
        <authorList>
            <person name="Goeker M."/>
        </authorList>
    </citation>
    <scope>NUCLEOTIDE SEQUENCE [LARGE SCALE GENOMIC DNA]</scope>
    <source>
        <strain evidence="3 4">DSM 102255</strain>
    </source>
</reference>
<keyword evidence="3" id="KW-0032">Aminotransferase</keyword>
<dbReference type="PROSITE" id="PS00600">
    <property type="entry name" value="AA_TRANSFER_CLASS_3"/>
    <property type="match status" value="1"/>
</dbReference>
<name>A0A841J9M7_9SPHN</name>
<dbReference type="InterPro" id="IPR015422">
    <property type="entry name" value="PyrdxlP-dep_Trfase_small"/>
</dbReference>
<dbReference type="GO" id="GO:0008483">
    <property type="term" value="F:transaminase activity"/>
    <property type="evidence" value="ECO:0007669"/>
    <property type="project" value="UniProtKB-KW"/>
</dbReference>
<dbReference type="InterPro" id="IPR049704">
    <property type="entry name" value="Aminotrans_3_PPA_site"/>
</dbReference>
<keyword evidence="2" id="KW-0663">Pyridoxal phosphate</keyword>
<dbReference type="InterPro" id="IPR015421">
    <property type="entry name" value="PyrdxlP-dep_Trfase_major"/>
</dbReference>
<proteinExistence type="predicted"/>
<accession>A0A841J9M7</accession>
<dbReference type="Proteomes" id="UP000552700">
    <property type="component" value="Unassembled WGS sequence"/>
</dbReference>
<dbReference type="GO" id="GO:0030170">
    <property type="term" value="F:pyridoxal phosphate binding"/>
    <property type="evidence" value="ECO:0007669"/>
    <property type="project" value="InterPro"/>
</dbReference>
<organism evidence="3 4">
    <name type="scientific">Sphingobium subterraneum</name>
    <dbReference type="NCBI Taxonomy" id="627688"/>
    <lineage>
        <taxon>Bacteria</taxon>
        <taxon>Pseudomonadati</taxon>
        <taxon>Pseudomonadota</taxon>
        <taxon>Alphaproteobacteria</taxon>
        <taxon>Sphingomonadales</taxon>
        <taxon>Sphingomonadaceae</taxon>
        <taxon>Sphingobium</taxon>
    </lineage>
</organism>
<evidence type="ECO:0000313" key="3">
    <source>
        <dbReference type="EMBL" id="MBB6125205.1"/>
    </source>
</evidence>
<dbReference type="RefSeq" id="WP_184081484.1">
    <property type="nucleotide sequence ID" value="NZ_JACIJP010000005.1"/>
</dbReference>
<keyword evidence="4" id="KW-1185">Reference proteome</keyword>